<name>A0A0R2CEK3_9LACO</name>
<evidence type="ECO:0000259" key="7">
    <source>
        <dbReference type="Pfam" id="PF00155"/>
    </source>
</evidence>
<dbReference type="GO" id="GO:0008483">
    <property type="term" value="F:transaminase activity"/>
    <property type="evidence" value="ECO:0007669"/>
    <property type="project" value="UniProtKB-KW"/>
</dbReference>
<dbReference type="Gene3D" id="3.90.1150.10">
    <property type="entry name" value="Aspartate Aminotransferase, domain 1"/>
    <property type="match status" value="1"/>
</dbReference>
<dbReference type="STRING" id="1133569.FD21_GL001528"/>
<evidence type="ECO:0000313" key="9">
    <source>
        <dbReference type="Proteomes" id="UP000051576"/>
    </source>
</evidence>
<dbReference type="InterPro" id="IPR027268">
    <property type="entry name" value="Peptidase_M4/M1_CTD_sf"/>
</dbReference>
<dbReference type="Pfam" id="PF00155">
    <property type="entry name" value="Aminotran_1_2"/>
    <property type="match status" value="1"/>
</dbReference>
<dbReference type="AlphaFoldDB" id="A0A0R2CEK3"/>
<dbReference type="GO" id="GO:0030170">
    <property type="term" value="F:pyridoxal phosphate binding"/>
    <property type="evidence" value="ECO:0007669"/>
    <property type="project" value="InterPro"/>
</dbReference>
<dbReference type="EC" id="4.4.1.13" evidence="2"/>
<dbReference type="SUPFAM" id="SSF50156">
    <property type="entry name" value="PDZ domain-like"/>
    <property type="match status" value="1"/>
</dbReference>
<dbReference type="EMBL" id="AYYX01000048">
    <property type="protein sequence ID" value="KRM86406.1"/>
    <property type="molecule type" value="Genomic_DNA"/>
</dbReference>
<dbReference type="Gene3D" id="3.40.640.10">
    <property type="entry name" value="Type I PLP-dependent aspartate aminotransferase-like (Major domain)"/>
    <property type="match status" value="1"/>
</dbReference>
<proteinExistence type="inferred from homology"/>
<dbReference type="InterPro" id="IPR015422">
    <property type="entry name" value="PyrdxlP-dep_Trfase_small"/>
</dbReference>
<keyword evidence="9" id="KW-1185">Reference proteome</keyword>
<dbReference type="Gene3D" id="2.30.42.10">
    <property type="match status" value="1"/>
</dbReference>
<accession>A0A0R2CEK3</accession>
<feature type="domain" description="Aminotransferase class I/classII large" evidence="7">
    <location>
        <begin position="39"/>
        <end position="386"/>
    </location>
</feature>
<dbReference type="PANTHER" id="PTHR43525:SF1">
    <property type="entry name" value="PROTEIN MALY"/>
    <property type="match status" value="1"/>
</dbReference>
<evidence type="ECO:0000256" key="6">
    <source>
        <dbReference type="SAM" id="Coils"/>
    </source>
</evidence>
<dbReference type="InterPro" id="IPR051798">
    <property type="entry name" value="Class-II_PLP-Dep_Aminotrans"/>
</dbReference>
<reference evidence="8 9" key="1">
    <citation type="journal article" date="2015" name="Genome Announc.">
        <title>Expanding the biotechnology potential of lactobacilli through comparative genomics of 213 strains and associated genera.</title>
        <authorList>
            <person name="Sun Z."/>
            <person name="Harris H.M."/>
            <person name="McCann A."/>
            <person name="Guo C."/>
            <person name="Argimon S."/>
            <person name="Zhang W."/>
            <person name="Yang X."/>
            <person name="Jeffery I.B."/>
            <person name="Cooney J.C."/>
            <person name="Kagawa T.F."/>
            <person name="Liu W."/>
            <person name="Song Y."/>
            <person name="Salvetti E."/>
            <person name="Wrobel A."/>
            <person name="Rasinkangas P."/>
            <person name="Parkhill J."/>
            <person name="Rea M.C."/>
            <person name="O'Sullivan O."/>
            <person name="Ritari J."/>
            <person name="Douillard F.P."/>
            <person name="Paul Ross R."/>
            <person name="Yang R."/>
            <person name="Briner A.E."/>
            <person name="Felis G.E."/>
            <person name="de Vos W.M."/>
            <person name="Barrangou R."/>
            <person name="Klaenhammer T.R."/>
            <person name="Caufield P.W."/>
            <person name="Cui Y."/>
            <person name="Zhang H."/>
            <person name="O'Toole P.W."/>
        </authorList>
    </citation>
    <scope>NUCLEOTIDE SEQUENCE [LARGE SCALE GENOMIC DNA]</scope>
    <source>
        <strain evidence="8 9">DSM 20605</strain>
    </source>
</reference>
<dbReference type="PANTHER" id="PTHR43525">
    <property type="entry name" value="PROTEIN MALY"/>
    <property type="match status" value="1"/>
</dbReference>
<dbReference type="GO" id="GO:0047804">
    <property type="term" value="F:cysteine-S-conjugate beta-lyase activity"/>
    <property type="evidence" value="ECO:0007669"/>
    <property type="project" value="UniProtKB-EC"/>
</dbReference>
<dbReference type="InterPro" id="IPR036034">
    <property type="entry name" value="PDZ_sf"/>
</dbReference>
<keyword evidence="3" id="KW-0663">Pyridoxal phosphate</keyword>
<evidence type="ECO:0000256" key="3">
    <source>
        <dbReference type="ARBA" id="ARBA00022898"/>
    </source>
</evidence>
<keyword evidence="6" id="KW-0175">Coiled coil</keyword>
<keyword evidence="8" id="KW-0808">Transferase</keyword>
<dbReference type="Proteomes" id="UP000051576">
    <property type="component" value="Unassembled WGS sequence"/>
</dbReference>
<sequence>MGNFDLETQVKRDDIGNLEYELEPESLRAAHLPTFSSAEMNFKTAPAIVDSVVKVAKSGIFGFTLSDEHYRQAVAWWMKTQRKHPIDQEWIVPTLGTIFSVATCIRMTLKNKDDCLIVQPPVYERYKQAADRLERKTVFNPLKHNLDGTYSIDFTDLAEKMKDPHNKLLILCNPHNPLGKVWSKEDLEKIADLAIKHQVVVFSDEIFADYTFDQHDVYPYFLINDGKNNGISAIGLGKTFNFTGVNHAIMLIKDPKLRQQFTEQRTQDHYGSLDPLVRAAVLGAYTPAGAAWKDAVSALIISNYQQLKEVFELILPEVKLTPLEGGYITWADWRAWKMSDTNLLKFLTDQALFLPESGRNFNLNQDGFMRINLAISKSVMTKALVKLQKAIKELRQREVRITLKPFDHARQLEFIAEFKAVKYQVGDLFDTLPESVATCPSAQYDHDTLKFLSNGHNVAYHFERVQGSNGVERRYIFDQAVIGNLQVIGKLTSRARDLFHGDPGMNFLQHDTGTTVAALMFILLPATDWAWYHLHYDLRRLSAEASAICGWSATDFSRYCSSAALKNLFFAFGKLDILYGKSHKLRIVTLDHDIKFIDQLKQQITKLFNFMENFFNDAAEPFVMIVYPTPRAQATGTGYCRTNYFGFGDKLVNSAADVDDTLAHELVHNWLVFNGDSNEDVYGLIYDEGAADYYAGLMCQRVFGKKDTWITSLNDKLRAYYSNPLSAEDCLKNFAAGWTQTYALRAVYGRGVLLMLQLNAQIKQATHQAKSLDDVQVEIASKISRGQTVTFALFKQAVVQLGGQKAAEIINKALGAGLMFPPQDLFAPAYQLVEGKVPQEEQGFDLTVRFETPSIIHGLVPGSNAQKAGLQNGDEIIKYDSDWNTMEDPEMLTNVTVDRQGRQVALSYLARGSKTVCWQYQKNKI</sequence>
<comment type="caution">
    <text evidence="8">The sequence shown here is derived from an EMBL/GenBank/DDBJ whole genome shotgun (WGS) entry which is preliminary data.</text>
</comment>
<gene>
    <name evidence="8" type="ORF">FD21_GL001528</name>
</gene>
<evidence type="ECO:0000256" key="5">
    <source>
        <dbReference type="ARBA" id="ARBA00037974"/>
    </source>
</evidence>
<dbReference type="InterPro" id="IPR004839">
    <property type="entry name" value="Aminotransferase_I/II_large"/>
</dbReference>
<feature type="coiled-coil region" evidence="6">
    <location>
        <begin position="377"/>
        <end position="404"/>
    </location>
</feature>
<evidence type="ECO:0000256" key="4">
    <source>
        <dbReference type="ARBA" id="ARBA00023239"/>
    </source>
</evidence>
<dbReference type="PATRIC" id="fig|1133569.4.peg.1673"/>
<dbReference type="InterPro" id="IPR015421">
    <property type="entry name" value="PyrdxlP-dep_Trfase_major"/>
</dbReference>
<evidence type="ECO:0000256" key="2">
    <source>
        <dbReference type="ARBA" id="ARBA00012224"/>
    </source>
</evidence>
<dbReference type="SUPFAM" id="SSF55486">
    <property type="entry name" value="Metalloproteases ('zincins'), catalytic domain"/>
    <property type="match status" value="1"/>
</dbReference>
<dbReference type="RefSeq" id="WP_056970680.1">
    <property type="nucleotide sequence ID" value="NZ_AYYX01000048.1"/>
</dbReference>
<organism evidence="8 9">
    <name type="scientific">Liquorilactobacillus vini DSM 20605</name>
    <dbReference type="NCBI Taxonomy" id="1133569"/>
    <lineage>
        <taxon>Bacteria</taxon>
        <taxon>Bacillati</taxon>
        <taxon>Bacillota</taxon>
        <taxon>Bacilli</taxon>
        <taxon>Lactobacillales</taxon>
        <taxon>Lactobacillaceae</taxon>
        <taxon>Liquorilactobacillus</taxon>
    </lineage>
</organism>
<dbReference type="Gene3D" id="1.10.390.10">
    <property type="entry name" value="Neutral Protease Domain 2"/>
    <property type="match status" value="1"/>
</dbReference>
<dbReference type="InterPro" id="IPR015424">
    <property type="entry name" value="PyrdxlP-dep_Trfase"/>
</dbReference>
<keyword evidence="8" id="KW-0032">Aminotransferase</keyword>
<dbReference type="CDD" id="cd00609">
    <property type="entry name" value="AAT_like"/>
    <property type="match status" value="1"/>
</dbReference>
<protein>
    <recommendedName>
        <fullName evidence="2">cysteine-S-conjugate beta-lyase</fullName>
        <ecNumber evidence="2">4.4.1.13</ecNumber>
    </recommendedName>
</protein>
<comment type="cofactor">
    <cofactor evidence="1">
        <name>pyridoxal 5'-phosphate</name>
        <dbReference type="ChEBI" id="CHEBI:597326"/>
    </cofactor>
</comment>
<comment type="similarity">
    <text evidence="5">Belongs to the class-II pyridoxal-phosphate-dependent aminotransferase family. MalY/PatB cystathionine beta-lyase subfamily.</text>
</comment>
<keyword evidence="4" id="KW-0456">Lyase</keyword>
<evidence type="ECO:0000256" key="1">
    <source>
        <dbReference type="ARBA" id="ARBA00001933"/>
    </source>
</evidence>
<evidence type="ECO:0000313" key="8">
    <source>
        <dbReference type="EMBL" id="KRM86406.1"/>
    </source>
</evidence>
<dbReference type="SUPFAM" id="SSF53383">
    <property type="entry name" value="PLP-dependent transferases"/>
    <property type="match status" value="1"/>
</dbReference>